<dbReference type="InterPro" id="IPR035969">
    <property type="entry name" value="Rab-GAP_TBC_sf"/>
</dbReference>
<dbReference type="Pfam" id="PF00566">
    <property type="entry name" value="RabGAP-TBC"/>
    <property type="match status" value="1"/>
</dbReference>
<dbReference type="FunFam" id="1.10.472.80:FF:000027">
    <property type="entry name" value="GTPase activating protein (Evi5)"/>
    <property type="match status" value="1"/>
</dbReference>
<feature type="coiled-coil region" evidence="3">
    <location>
        <begin position="1048"/>
        <end position="1075"/>
    </location>
</feature>
<dbReference type="OrthoDB" id="295078at2759"/>
<evidence type="ECO:0000256" key="2">
    <source>
        <dbReference type="ARBA" id="ARBA00023054"/>
    </source>
</evidence>
<dbReference type="SUPFAM" id="SSF47923">
    <property type="entry name" value="Ypt/Rab-GAP domain of gyp1p"/>
    <property type="match status" value="2"/>
</dbReference>
<dbReference type="EMBL" id="BLKM01000819">
    <property type="protein sequence ID" value="GFG38781.1"/>
    <property type="molecule type" value="Genomic_DNA"/>
</dbReference>
<dbReference type="CDD" id="cd01211">
    <property type="entry name" value="PTB_Rab6GAP"/>
    <property type="match status" value="1"/>
</dbReference>
<dbReference type="SMART" id="SM00164">
    <property type="entry name" value="TBC"/>
    <property type="match status" value="1"/>
</dbReference>
<proteinExistence type="predicted"/>
<dbReference type="GO" id="GO:0005096">
    <property type="term" value="F:GTPase activator activity"/>
    <property type="evidence" value="ECO:0007669"/>
    <property type="project" value="UniProtKB-KW"/>
</dbReference>
<evidence type="ECO:0008006" key="9">
    <source>
        <dbReference type="Google" id="ProtNLM"/>
    </source>
</evidence>
<dbReference type="PANTHER" id="PTHR47219:SF9">
    <property type="entry name" value="GTPASE ACTIVATING PROTEIN AND CENTROSOME-ASSOCIATED, ISOFORM B"/>
    <property type="match status" value="1"/>
</dbReference>
<dbReference type="InterPro" id="IPR050302">
    <property type="entry name" value="Rab_GAP_TBC_domain"/>
</dbReference>
<dbReference type="Pfam" id="PF12473">
    <property type="entry name" value="DUF3694"/>
    <property type="match status" value="1"/>
</dbReference>
<keyword evidence="1" id="KW-0343">GTPase activation</keyword>
<evidence type="ECO:0000259" key="5">
    <source>
        <dbReference type="PROSITE" id="PS01179"/>
    </source>
</evidence>
<keyword evidence="8" id="KW-1185">Reference proteome</keyword>
<dbReference type="PROSITE" id="PS01179">
    <property type="entry name" value="PID"/>
    <property type="match status" value="1"/>
</dbReference>
<gene>
    <name evidence="7" type="ORF">Cfor_08236</name>
</gene>
<dbReference type="FunCoup" id="A0A6L2Q1L3">
    <property type="interactions" value="1505"/>
</dbReference>
<accession>A0A6L2Q1L3</accession>
<dbReference type="Pfam" id="PF00640">
    <property type="entry name" value="PID"/>
    <property type="match status" value="1"/>
</dbReference>
<evidence type="ECO:0000256" key="3">
    <source>
        <dbReference type="SAM" id="Coils"/>
    </source>
</evidence>
<dbReference type="InterPro" id="IPR022164">
    <property type="entry name" value="Kinesin-like"/>
</dbReference>
<dbReference type="FunFam" id="1.10.8.270:FF:000001">
    <property type="entry name" value="TBC1 domain family member 1"/>
    <property type="match status" value="1"/>
</dbReference>
<dbReference type="Proteomes" id="UP000502823">
    <property type="component" value="Unassembled WGS sequence"/>
</dbReference>
<dbReference type="PROSITE" id="PS50086">
    <property type="entry name" value="TBC_RABGAP"/>
    <property type="match status" value="1"/>
</dbReference>
<evidence type="ECO:0000313" key="8">
    <source>
        <dbReference type="Proteomes" id="UP000502823"/>
    </source>
</evidence>
<protein>
    <recommendedName>
        <fullName evidence="9">Rab-GAP TBC domain-containing protein</fullName>
    </recommendedName>
</protein>
<feature type="domain" description="Rab-GAP TBC" evidence="6">
    <location>
        <begin position="671"/>
        <end position="857"/>
    </location>
</feature>
<dbReference type="Gene3D" id="1.10.8.270">
    <property type="entry name" value="putative rabgap domain of human tbc1 domain family member 14 like domains"/>
    <property type="match status" value="1"/>
</dbReference>
<dbReference type="InParanoid" id="A0A6L2Q1L3"/>
<dbReference type="Gene3D" id="1.10.472.80">
    <property type="entry name" value="Ypt/Rab-GAP domain of gyp1p, domain 3"/>
    <property type="match status" value="1"/>
</dbReference>
<evidence type="ECO:0000256" key="4">
    <source>
        <dbReference type="SAM" id="MobiDB-lite"/>
    </source>
</evidence>
<dbReference type="InterPro" id="IPR011993">
    <property type="entry name" value="PH-like_dom_sf"/>
</dbReference>
<dbReference type="SMART" id="SM00462">
    <property type="entry name" value="PTB"/>
    <property type="match status" value="1"/>
</dbReference>
<dbReference type="PANTHER" id="PTHR47219">
    <property type="entry name" value="RAB GTPASE-ACTIVATING PROTEIN 1-LIKE"/>
    <property type="match status" value="1"/>
</dbReference>
<dbReference type="InterPro" id="IPR000195">
    <property type="entry name" value="Rab-GAP-TBC_dom"/>
</dbReference>
<dbReference type="AlphaFoldDB" id="A0A6L2Q1L3"/>
<feature type="region of interest" description="Disordered" evidence="4">
    <location>
        <begin position="1137"/>
        <end position="1162"/>
    </location>
</feature>
<dbReference type="Gene3D" id="1.10.10.750">
    <property type="entry name" value="Ypt/Rab-GAP domain of gyp1p, domain 1"/>
    <property type="match status" value="1"/>
</dbReference>
<name>A0A6L2Q1L3_COPFO</name>
<evidence type="ECO:0000259" key="6">
    <source>
        <dbReference type="PROSITE" id="PS50086"/>
    </source>
</evidence>
<dbReference type="InterPro" id="IPR006020">
    <property type="entry name" value="PTB/PI_dom"/>
</dbReference>
<organism evidence="7 8">
    <name type="scientific">Coptotermes formosanus</name>
    <name type="common">Formosan subterranean termite</name>
    <dbReference type="NCBI Taxonomy" id="36987"/>
    <lineage>
        <taxon>Eukaryota</taxon>
        <taxon>Metazoa</taxon>
        <taxon>Ecdysozoa</taxon>
        <taxon>Arthropoda</taxon>
        <taxon>Hexapoda</taxon>
        <taxon>Insecta</taxon>
        <taxon>Pterygota</taxon>
        <taxon>Neoptera</taxon>
        <taxon>Polyneoptera</taxon>
        <taxon>Dictyoptera</taxon>
        <taxon>Blattodea</taxon>
        <taxon>Blattoidea</taxon>
        <taxon>Termitoidae</taxon>
        <taxon>Rhinotermitidae</taxon>
        <taxon>Coptotermes</taxon>
    </lineage>
</organism>
<sequence>MIAEKDSVKVHSTNNGIGRLFPAPCAEFSDSRVRVCHRVRYTRKNHGKNDVNASVVVIIYTWAMSNTHSVVYISHGEMRHIDIPESVTVVMEDSVSVKSNDSVATSDEYEFVNGGSAGKGLLTIEQPLLKIANNGNLDDLCKSLTEVLSEDSNGVSKMEHHGTIKHVPVNQTIKKVGQSMFYEIDNTKSVVTALKEETECIDVTKSDDEERPVPDVQQECTIFSGVSYLGAAAINAPKSEAEIQRNMSILNEQSSGQAIKVSVSVPSSSDGTVELYDATSHVIMAQYEICRILFYARGTAGSTEASCFAFTWSHGDTQESAIFQCHVFRCDIPEAVGQVSACFAKAFQRVPKSMITSVTSADLGPPVPSDKEHVEVYIFEVSMEIKEEDGRGGFSAVPKDRSYFKLRVNLEKQLCLTVQQVSENERELEVERCFGVLVSPGRNVKHSDMQLLEMVSVGHFQTIPLHWVLCVQQVSMGSGTGDKQCYVISGHWDPADPAFEALNVETPRDGRIYITVAVDLVIRGIQEPVRFLIETPVKVFPQGERFWYFSRRPLIQQFSLNLREVSSNDVSTVHYEVLSMDTSGELDRNRLNLTLNLASLIRSPSISSIDIDTLTPKEDVVSDGDEPLLSGTGEVSKDCSEMELESWADVLARWTSTKQRPRQLALLVRGGIPEALRGEVWQRLAGCENDTTMMDTYRILITKDSNCENVIQRDINRTFPAHDFFKEAGGLGQDSLYRISKAYAVHDSEVGYCQGLSFLAATLLLHMPEEQAFCILVKLMYDYGLRDLYKDGFENLYMRLYQLNRLMEEQLPQLWQHFSEKGVESHMFASQWFLTLFTARFPLYFVFHIIDVFLLQGVDTLFQVALALLMMCKKDLLQLDFESILKYFRVTLPKKCRTEEVARHLMKLATGLKVKKLKKYEQDFAAMKEAQDNADQYTNELDRLKSTLLRTEEEKKRLEDEVTQIKEMLKREVQKAENESNRNTTIITEYKQICQRLDDEQIAAKAALNELRSQVAGCDLCRTLLGDGNMTVNGDHVIPTSKNTDPQLTRAQERIRELELELAQTKLAHVEAECRNQDLVHQLHSAVAELQAARNSWPPWLHKTLSSIKEVANKKELTGGGPLAAVARRDVVTGGGSAVAARRDSAPGLSRDLVSRESLHDM</sequence>
<dbReference type="FunFam" id="1.10.10.750:FF:000003">
    <property type="entry name" value="GTPase activating protein (Evi5)"/>
    <property type="match status" value="1"/>
</dbReference>
<dbReference type="GO" id="GO:0031267">
    <property type="term" value="F:small GTPase binding"/>
    <property type="evidence" value="ECO:0007669"/>
    <property type="project" value="TreeGrafter"/>
</dbReference>
<reference evidence="8" key="1">
    <citation type="submission" date="2020-01" db="EMBL/GenBank/DDBJ databases">
        <title>Draft genome sequence of the Termite Coptotermes fromosanus.</title>
        <authorList>
            <person name="Itakura S."/>
            <person name="Yosikawa Y."/>
            <person name="Umezawa K."/>
        </authorList>
    </citation>
    <scope>NUCLEOTIDE SEQUENCE [LARGE SCALE GENOMIC DNA]</scope>
</reference>
<feature type="compositionally biased region" description="Basic and acidic residues" evidence="4">
    <location>
        <begin position="1153"/>
        <end position="1162"/>
    </location>
</feature>
<dbReference type="Gene3D" id="2.30.29.30">
    <property type="entry name" value="Pleckstrin-homology domain (PH domain)/Phosphotyrosine-binding domain (PTB)"/>
    <property type="match status" value="1"/>
</dbReference>
<feature type="domain" description="PID" evidence="5">
    <location>
        <begin position="226"/>
        <end position="330"/>
    </location>
</feature>
<comment type="caution">
    <text evidence="7">The sequence shown here is derived from an EMBL/GenBank/DDBJ whole genome shotgun (WGS) entry which is preliminary data.</text>
</comment>
<feature type="coiled-coil region" evidence="3">
    <location>
        <begin position="920"/>
        <end position="1014"/>
    </location>
</feature>
<keyword evidence="2 3" id="KW-0175">Coiled coil</keyword>
<evidence type="ECO:0000313" key="7">
    <source>
        <dbReference type="EMBL" id="GFG38781.1"/>
    </source>
</evidence>
<dbReference type="SUPFAM" id="SSF50729">
    <property type="entry name" value="PH domain-like"/>
    <property type="match status" value="1"/>
</dbReference>
<evidence type="ECO:0000256" key="1">
    <source>
        <dbReference type="ARBA" id="ARBA00022468"/>
    </source>
</evidence>